<dbReference type="EMBL" id="VLPL01000004">
    <property type="protein sequence ID" value="TSJ45002.1"/>
    <property type="molecule type" value="Genomic_DNA"/>
</dbReference>
<reference evidence="1 2" key="1">
    <citation type="submission" date="2019-07" db="EMBL/GenBank/DDBJ databases">
        <authorList>
            <person name="Huq M.A."/>
        </authorList>
    </citation>
    <scope>NUCLEOTIDE SEQUENCE [LARGE SCALE GENOMIC DNA]</scope>
    <source>
        <strain evidence="1 2">MAH-3</strain>
    </source>
</reference>
<evidence type="ECO:0000313" key="2">
    <source>
        <dbReference type="Proteomes" id="UP000316008"/>
    </source>
</evidence>
<organism evidence="1 2">
    <name type="scientific">Fluviicola chungangensis</name>
    <dbReference type="NCBI Taxonomy" id="2597671"/>
    <lineage>
        <taxon>Bacteria</taxon>
        <taxon>Pseudomonadati</taxon>
        <taxon>Bacteroidota</taxon>
        <taxon>Flavobacteriia</taxon>
        <taxon>Flavobacteriales</taxon>
        <taxon>Crocinitomicaceae</taxon>
        <taxon>Fluviicola</taxon>
    </lineage>
</organism>
<gene>
    <name evidence="1" type="ORF">FO442_10425</name>
</gene>
<proteinExistence type="predicted"/>
<name>A0A556MYK9_9FLAO</name>
<dbReference type="Proteomes" id="UP000316008">
    <property type="component" value="Unassembled WGS sequence"/>
</dbReference>
<keyword evidence="2" id="KW-1185">Reference proteome</keyword>
<protein>
    <submittedName>
        <fullName evidence="1">Uncharacterized protein</fullName>
    </submittedName>
</protein>
<dbReference type="OrthoDB" id="653988at2"/>
<dbReference type="AlphaFoldDB" id="A0A556MYK9"/>
<accession>A0A556MYK9</accession>
<dbReference type="RefSeq" id="WP_144333123.1">
    <property type="nucleotide sequence ID" value="NZ_VLPL01000004.1"/>
</dbReference>
<sequence>MHFIEPYFNWRHLYIASEDSLSPFYDREYSEFEFTDRIYNFLIHPQWDNIGSRTLFAKILFADYEEGYAILEFIGEWNDAIENDIMTLKRNVIEEMMPHGINKFILIGENVLNFHYSDDCYYEEWFDEVEDGWIALVNFHDHVIHEFEKARVDHYFVMGGDLEDIEWRTVTPSQFYERVEELVQRRIG</sequence>
<evidence type="ECO:0000313" key="1">
    <source>
        <dbReference type="EMBL" id="TSJ45002.1"/>
    </source>
</evidence>
<comment type="caution">
    <text evidence="1">The sequence shown here is derived from an EMBL/GenBank/DDBJ whole genome shotgun (WGS) entry which is preliminary data.</text>
</comment>